<reference evidence="5 6" key="1">
    <citation type="submission" date="2019-09" db="EMBL/GenBank/DDBJ databases">
        <title>Genomes of family Cryomorphaceae.</title>
        <authorList>
            <person name="Bowman J.P."/>
        </authorList>
    </citation>
    <scope>NUCLEOTIDE SEQUENCE [LARGE SCALE GENOMIC DNA]</scope>
    <source>
        <strain evidence="5 6">LMG 25704</strain>
    </source>
</reference>
<evidence type="ECO:0000256" key="2">
    <source>
        <dbReference type="SAM" id="MobiDB-lite"/>
    </source>
</evidence>
<proteinExistence type="predicted"/>
<dbReference type="EMBL" id="WBVO01000004">
    <property type="protein sequence ID" value="KAB2810309.1"/>
    <property type="molecule type" value="Genomic_DNA"/>
</dbReference>
<name>A0A6N6RGK1_9FLAO</name>
<keyword evidence="1 3" id="KW-0732">Signal</keyword>
<accession>A0A6N6RGK1</accession>
<keyword evidence="6" id="KW-1185">Reference proteome</keyword>
<feature type="region of interest" description="Disordered" evidence="2">
    <location>
        <begin position="89"/>
        <end position="118"/>
    </location>
</feature>
<evidence type="ECO:0000256" key="3">
    <source>
        <dbReference type="SAM" id="SignalP"/>
    </source>
</evidence>
<dbReference type="InterPro" id="IPR026444">
    <property type="entry name" value="Secre_tail"/>
</dbReference>
<feature type="chain" id="PRO_5026888084" evidence="3">
    <location>
        <begin position="20"/>
        <end position="674"/>
    </location>
</feature>
<evidence type="ECO:0000256" key="1">
    <source>
        <dbReference type="ARBA" id="ARBA00022729"/>
    </source>
</evidence>
<dbReference type="Pfam" id="PF18962">
    <property type="entry name" value="Por_Secre_tail"/>
    <property type="match status" value="1"/>
</dbReference>
<comment type="caution">
    <text evidence="5">The sequence shown here is derived from an EMBL/GenBank/DDBJ whole genome shotgun (WGS) entry which is preliminary data.</text>
</comment>
<organism evidence="5 6">
    <name type="scientific">Phaeocystidibacter luteus</name>
    <dbReference type="NCBI Taxonomy" id="911197"/>
    <lineage>
        <taxon>Bacteria</taxon>
        <taxon>Pseudomonadati</taxon>
        <taxon>Bacteroidota</taxon>
        <taxon>Flavobacteriia</taxon>
        <taxon>Flavobacteriales</taxon>
        <taxon>Phaeocystidibacteraceae</taxon>
        <taxon>Phaeocystidibacter</taxon>
    </lineage>
</organism>
<feature type="signal peptide" evidence="3">
    <location>
        <begin position="1"/>
        <end position="19"/>
    </location>
</feature>
<dbReference type="Proteomes" id="UP000468650">
    <property type="component" value="Unassembled WGS sequence"/>
</dbReference>
<evidence type="ECO:0000313" key="5">
    <source>
        <dbReference type="EMBL" id="KAB2810309.1"/>
    </source>
</evidence>
<feature type="compositionally biased region" description="Polar residues" evidence="2">
    <location>
        <begin position="105"/>
        <end position="118"/>
    </location>
</feature>
<sequence length="674" mass="72268">MKKFTPTLLGLLVASAAFGQEQVNTLPAQMEVANPETQVNITPRTDYRGSEAILWSEDFANGIPATWSNQGFDGNLSPLAAAQWEYRGTSTTPTNAEGSRGAFSGVNNNPPTNDPVASTTTANGFVIFDSDYLDNSGNSANIGGGTAPAPHVGTLTTSTIDLTGEPYVMLEMESYARVFFANMQVAFSTDGGTTWGDTATIYTDASLGVNGSSANADLVQVNVSNIIGNQSNVKMRFIFDGRPGNANGNGYYFWMIDDIRLSDLPRHSIRFVENTDGAPERDIIYGTTTGESKTGIMTLKQTRPIAFDCNVLNFGWDQQDNVQLELQVLSNGNVVQTLNSGTVNVASGGIADYTVLNTSTWTPSAEGAYDIVWIAKSDSCNGTVAPFASDTSTIYVTDSLLSLDFNVFENRFGTGNIGDDGSAVATRMDLVQDERLFAADIWLSATTVPGGVIEVTVYDTTGFDFTNGFPTQPLAYYQHTVTQTDVDNGAIRADLTGTDGFPVYLSTANTGSYYIVVTFFSNAGANPIFLRNDQSFPQPALSSIMYYTISSPRWYTGFTNSLSINGLHIRAITCPAASAAACMEVGIEEVDLSNVIDVYPNPAEDVVFLEFGDDFNGDIEINVVDLQGRTVISTSEVAIEGTKVPVSLNTLTPGVYMMNIAQGDAMSTFKLTVK</sequence>
<dbReference type="OrthoDB" id="9813840at2"/>
<feature type="domain" description="Secretion system C-terminal sorting" evidence="4">
    <location>
        <begin position="598"/>
        <end position="671"/>
    </location>
</feature>
<dbReference type="AlphaFoldDB" id="A0A6N6RGK1"/>
<evidence type="ECO:0000259" key="4">
    <source>
        <dbReference type="Pfam" id="PF18962"/>
    </source>
</evidence>
<dbReference type="RefSeq" id="WP_151667098.1">
    <property type="nucleotide sequence ID" value="NZ_WBVO01000004.1"/>
</dbReference>
<dbReference type="NCBIfam" id="TIGR04183">
    <property type="entry name" value="Por_Secre_tail"/>
    <property type="match status" value="1"/>
</dbReference>
<gene>
    <name evidence="5" type="ORF">F8C67_06905</name>
</gene>
<evidence type="ECO:0000313" key="6">
    <source>
        <dbReference type="Proteomes" id="UP000468650"/>
    </source>
</evidence>
<dbReference type="Gene3D" id="2.60.120.260">
    <property type="entry name" value="Galactose-binding domain-like"/>
    <property type="match status" value="1"/>
</dbReference>
<protein>
    <submittedName>
        <fullName evidence="5">T9SS type A sorting domain-containing protein</fullName>
    </submittedName>
</protein>